<name>A0A936NGS7_9ACTN</name>
<dbReference type="NCBIfam" id="TIGR02247">
    <property type="entry name" value="HAD-1A3-hyp"/>
    <property type="match status" value="1"/>
</dbReference>
<dbReference type="SUPFAM" id="SSF56784">
    <property type="entry name" value="HAD-like"/>
    <property type="match status" value="1"/>
</dbReference>
<protein>
    <submittedName>
        <fullName evidence="2">HAD-IA family hydrolase</fullName>
    </submittedName>
</protein>
<dbReference type="InterPro" id="IPR006439">
    <property type="entry name" value="HAD-SF_hydro_IA"/>
</dbReference>
<dbReference type="SFLD" id="SFLDS00003">
    <property type="entry name" value="Haloacid_Dehalogenase"/>
    <property type="match status" value="1"/>
</dbReference>
<organism evidence="2 3">
    <name type="scientific">Candidatus Neomicrothrix subdominans</name>
    <dbReference type="NCBI Taxonomy" id="2954438"/>
    <lineage>
        <taxon>Bacteria</taxon>
        <taxon>Bacillati</taxon>
        <taxon>Actinomycetota</taxon>
        <taxon>Acidimicrobiia</taxon>
        <taxon>Acidimicrobiales</taxon>
        <taxon>Microthrixaceae</taxon>
        <taxon>Candidatus Neomicrothrix</taxon>
    </lineage>
</organism>
<evidence type="ECO:0000313" key="2">
    <source>
        <dbReference type="EMBL" id="MBK9298684.1"/>
    </source>
</evidence>
<reference evidence="2 3" key="1">
    <citation type="submission" date="2020-10" db="EMBL/GenBank/DDBJ databases">
        <title>Connecting structure to function with the recovery of over 1000 high-quality activated sludge metagenome-assembled genomes encoding full-length rRNA genes using long-read sequencing.</title>
        <authorList>
            <person name="Singleton C.M."/>
            <person name="Petriglieri F."/>
            <person name="Kristensen J.M."/>
            <person name="Kirkegaard R.H."/>
            <person name="Michaelsen T.Y."/>
            <person name="Andersen M.H."/>
            <person name="Karst S.M."/>
            <person name="Dueholm M.S."/>
            <person name="Nielsen P.H."/>
            <person name="Albertsen M."/>
        </authorList>
    </citation>
    <scope>NUCLEOTIDE SEQUENCE [LARGE SCALE GENOMIC DNA]</scope>
    <source>
        <strain evidence="2">Lyne_18-Q3-R50-59_MAXAC.006</strain>
    </source>
</reference>
<sequence>MSPIEAVVFDLGGVVLTSPFEAFAHYEAQQGLPDGFIRRLNMDNHDGNSWAKLERGQLDDEGFVREFEAEALAAGGEVDGHAILEMLVGEVRPEMAAEVYRLVDAGYGTAFLTNNAVPFDELAGMLPTGLDELLAAVDAVVESAVLKMRKPEDAFYRVALEALAVHPSQVVFLDDLGVNLKPAREMGMTTIKVGDPHAALAELHSALDARPRRP</sequence>
<dbReference type="Pfam" id="PF00702">
    <property type="entry name" value="Hydrolase"/>
    <property type="match status" value="1"/>
</dbReference>
<gene>
    <name evidence="2" type="ORF">IPN02_18025</name>
</gene>
<proteinExistence type="predicted"/>
<keyword evidence="1" id="KW-0007">Acetylation</keyword>
<dbReference type="InterPro" id="IPR052898">
    <property type="entry name" value="ACAD10-like"/>
</dbReference>
<dbReference type="InterPro" id="IPR023198">
    <property type="entry name" value="PGP-like_dom2"/>
</dbReference>
<dbReference type="InterPro" id="IPR011945">
    <property type="entry name" value="HAD-SF_ppase_IA/epoxid_hydro_N"/>
</dbReference>
<dbReference type="PANTHER" id="PTHR47829:SF1">
    <property type="entry name" value="HAD FAMILY PHOSPHATASE"/>
    <property type="match status" value="1"/>
</dbReference>
<comment type="caution">
    <text evidence="2">The sequence shown here is derived from an EMBL/GenBank/DDBJ whole genome shotgun (WGS) entry which is preliminary data.</text>
</comment>
<dbReference type="InterPro" id="IPR036412">
    <property type="entry name" value="HAD-like_sf"/>
</dbReference>
<dbReference type="NCBIfam" id="TIGR01509">
    <property type="entry name" value="HAD-SF-IA-v3"/>
    <property type="match status" value="1"/>
</dbReference>
<accession>A0A936NGS7</accession>
<dbReference type="GO" id="GO:0016787">
    <property type="term" value="F:hydrolase activity"/>
    <property type="evidence" value="ECO:0007669"/>
    <property type="project" value="UniProtKB-KW"/>
</dbReference>
<dbReference type="Gene3D" id="3.40.50.1000">
    <property type="entry name" value="HAD superfamily/HAD-like"/>
    <property type="match status" value="1"/>
</dbReference>
<dbReference type="Gene3D" id="1.10.150.240">
    <property type="entry name" value="Putative phosphatase, domain 2"/>
    <property type="match status" value="1"/>
</dbReference>
<dbReference type="SFLD" id="SFLDG01129">
    <property type="entry name" value="C1.5:_HAD__Beta-PGM__Phosphata"/>
    <property type="match status" value="1"/>
</dbReference>
<dbReference type="PRINTS" id="PR00413">
    <property type="entry name" value="HADHALOGNASE"/>
</dbReference>
<dbReference type="AlphaFoldDB" id="A0A936NGS7"/>
<dbReference type="CDD" id="cd02603">
    <property type="entry name" value="HAD_sEH-N_like"/>
    <property type="match status" value="1"/>
</dbReference>
<keyword evidence="2" id="KW-0378">Hydrolase</keyword>
<dbReference type="InterPro" id="IPR023214">
    <property type="entry name" value="HAD_sf"/>
</dbReference>
<dbReference type="Proteomes" id="UP000727993">
    <property type="component" value="Unassembled WGS sequence"/>
</dbReference>
<dbReference type="PANTHER" id="PTHR47829">
    <property type="entry name" value="HYDROLASE, PUTATIVE (AFU_ORTHOLOGUE AFUA_1G12880)-RELATED"/>
    <property type="match status" value="1"/>
</dbReference>
<evidence type="ECO:0000313" key="3">
    <source>
        <dbReference type="Proteomes" id="UP000727993"/>
    </source>
</evidence>
<dbReference type="EMBL" id="JADJZA010000010">
    <property type="protein sequence ID" value="MBK9298684.1"/>
    <property type="molecule type" value="Genomic_DNA"/>
</dbReference>
<evidence type="ECO:0000256" key="1">
    <source>
        <dbReference type="ARBA" id="ARBA00022990"/>
    </source>
</evidence>